<accession>A0A1H7KJK8</accession>
<dbReference type="PANTHER" id="PTHR43004">
    <property type="entry name" value="TRK SYSTEM POTASSIUM UPTAKE PROTEIN"/>
    <property type="match status" value="1"/>
</dbReference>
<dbReference type="Gene3D" id="3.50.50.60">
    <property type="entry name" value="FAD/NAD(P)-binding domain"/>
    <property type="match status" value="1"/>
</dbReference>
<feature type="domain" description="FAD-binding" evidence="4">
    <location>
        <begin position="2"/>
        <end position="332"/>
    </location>
</feature>
<name>A0A1H7KJK8_STRJI</name>
<evidence type="ECO:0000256" key="1">
    <source>
        <dbReference type="ARBA" id="ARBA00001974"/>
    </source>
</evidence>
<proteinExistence type="predicted"/>
<dbReference type="Gene3D" id="3.30.70.2450">
    <property type="match status" value="1"/>
</dbReference>
<dbReference type="InterPro" id="IPR050641">
    <property type="entry name" value="RIFMO-like"/>
</dbReference>
<keyword evidence="6" id="KW-1185">Reference proteome</keyword>
<dbReference type="Pfam" id="PF21274">
    <property type="entry name" value="Rng_hyd_C"/>
    <property type="match status" value="1"/>
</dbReference>
<evidence type="ECO:0000313" key="5">
    <source>
        <dbReference type="EMBL" id="SEK86696.1"/>
    </source>
</evidence>
<dbReference type="Proteomes" id="UP000183015">
    <property type="component" value="Unassembled WGS sequence"/>
</dbReference>
<evidence type="ECO:0000256" key="2">
    <source>
        <dbReference type="ARBA" id="ARBA00022630"/>
    </source>
</evidence>
<gene>
    <name evidence="5" type="ORF">SAMN05414137_10469</name>
</gene>
<dbReference type="InterPro" id="IPR002938">
    <property type="entry name" value="FAD-bd"/>
</dbReference>
<dbReference type="AlphaFoldDB" id="A0A1H7KJK8"/>
<keyword evidence="3" id="KW-0274">FAD</keyword>
<evidence type="ECO:0000256" key="3">
    <source>
        <dbReference type="ARBA" id="ARBA00022827"/>
    </source>
</evidence>
<dbReference type="SUPFAM" id="SSF51905">
    <property type="entry name" value="FAD/NAD(P)-binding domain"/>
    <property type="match status" value="1"/>
</dbReference>
<protein>
    <submittedName>
        <fullName evidence="5">Bifunctional hydroxylase/dehydrase</fullName>
    </submittedName>
</protein>
<organism evidence="5 6">
    <name type="scientific">Streptacidiphilus jiangxiensis</name>
    <dbReference type="NCBI Taxonomy" id="235985"/>
    <lineage>
        <taxon>Bacteria</taxon>
        <taxon>Bacillati</taxon>
        <taxon>Actinomycetota</taxon>
        <taxon>Actinomycetes</taxon>
        <taxon>Kitasatosporales</taxon>
        <taxon>Streptomycetaceae</taxon>
        <taxon>Streptacidiphilus</taxon>
    </lineage>
</organism>
<sequence length="513" mass="54217">MDTDVIVVGAGPTGLMLAGELRLGGARVIVLERLTEPTGQSRGLGFTTRARESFEQRGLLPRFGEVTSSPQGHFGGMQFDYAVLPGADFGARGIPQSRTEAVLENWALELGAEVRRGVEFLDAVDLGDSVEVTVSTKDGVRRMSAGYLVGCGGGHSPVRKAVGFDFPGSAPSRGMYLADVSGCRIRPRFLGERLPGGMVMAAPIGPDTHRIILVEDGAPPAERGRVPDFVDLAAAWQRLTGEDISSGRADWVGTFSDANRQVIEYRRGRVLLAGDAAHVHLPAGGQGLSTGVQDAVNLGWKLAATVRGWAPEGLLDSYHSERHPVGARLLMNTAAQGMLFVGPPQFDPLRELFGELMNYEDVRRHLAGVVSGVDIRYDVGDGDNPLLGRRLPPRRLVGGAPAATTAELLHPARGLLLDLGDDPLLREAVAPWADRLDVVTTRPEAEGPDDAFASSVALLVRPDGYIAWTDSDRDRLETALTRWFGAPAAPGVAGVGGAPAAVGAGTGVASEGR</sequence>
<dbReference type="eggNOG" id="COG0654">
    <property type="taxonomic scope" value="Bacteria"/>
</dbReference>
<keyword evidence="2" id="KW-0285">Flavoprotein</keyword>
<dbReference type="Pfam" id="PF01494">
    <property type="entry name" value="FAD_binding_3"/>
    <property type="match status" value="1"/>
</dbReference>
<dbReference type="RefSeq" id="WP_042441852.1">
    <property type="nucleotide sequence ID" value="NZ_BBPN01000001.1"/>
</dbReference>
<comment type="cofactor">
    <cofactor evidence="1">
        <name>FAD</name>
        <dbReference type="ChEBI" id="CHEBI:57692"/>
    </cofactor>
</comment>
<dbReference type="PRINTS" id="PR00420">
    <property type="entry name" value="RNGMNOXGNASE"/>
</dbReference>
<dbReference type="STRING" id="235985.SAMN05414137_10469"/>
<dbReference type="OrthoDB" id="8670884at2"/>
<dbReference type="GO" id="GO:0016709">
    <property type="term" value="F:oxidoreductase activity, acting on paired donors, with incorporation or reduction of molecular oxygen, NAD(P)H as one donor, and incorporation of one atom of oxygen"/>
    <property type="evidence" value="ECO:0007669"/>
    <property type="project" value="UniProtKB-ARBA"/>
</dbReference>
<evidence type="ECO:0000259" key="4">
    <source>
        <dbReference type="Pfam" id="PF01494"/>
    </source>
</evidence>
<reference evidence="6" key="1">
    <citation type="submission" date="2016-10" db="EMBL/GenBank/DDBJ databases">
        <authorList>
            <person name="Varghese N."/>
        </authorList>
    </citation>
    <scope>NUCLEOTIDE SEQUENCE [LARGE SCALE GENOMIC DNA]</scope>
    <source>
        <strain evidence="6">DSM 45096 / BCRC 16803 / CGMCC 4.1857 / CIP 109030 / JCM 12277 / KCTC 19219 / NBRC 100920 / 33214</strain>
    </source>
</reference>
<dbReference type="InterPro" id="IPR036188">
    <property type="entry name" value="FAD/NAD-bd_sf"/>
</dbReference>
<evidence type="ECO:0000313" key="6">
    <source>
        <dbReference type="Proteomes" id="UP000183015"/>
    </source>
</evidence>
<dbReference type="PANTHER" id="PTHR43004:SF19">
    <property type="entry name" value="BINDING MONOOXYGENASE, PUTATIVE (JCVI)-RELATED"/>
    <property type="match status" value="1"/>
</dbReference>
<dbReference type="GO" id="GO:0071949">
    <property type="term" value="F:FAD binding"/>
    <property type="evidence" value="ECO:0007669"/>
    <property type="project" value="InterPro"/>
</dbReference>
<dbReference type="Gene3D" id="3.40.30.120">
    <property type="match status" value="1"/>
</dbReference>
<dbReference type="EMBL" id="FOAZ01000004">
    <property type="protein sequence ID" value="SEK86696.1"/>
    <property type="molecule type" value="Genomic_DNA"/>
</dbReference>